<keyword evidence="1" id="KW-0812">Transmembrane</keyword>
<keyword evidence="1" id="KW-0472">Membrane</keyword>
<evidence type="ECO:0000313" key="4">
    <source>
        <dbReference type="EMBL" id="CAF1497369.1"/>
    </source>
</evidence>
<reference evidence="4" key="1">
    <citation type="submission" date="2021-02" db="EMBL/GenBank/DDBJ databases">
        <authorList>
            <person name="Nowell W R."/>
        </authorList>
    </citation>
    <scope>NUCLEOTIDE SEQUENCE</scope>
</reference>
<dbReference type="AlphaFoldDB" id="A0A815SZB2"/>
<accession>A0A815SZB2</accession>
<feature type="transmembrane region" description="Helical" evidence="1">
    <location>
        <begin position="262"/>
        <end position="280"/>
    </location>
</feature>
<evidence type="ECO:0000256" key="1">
    <source>
        <dbReference type="SAM" id="Phobius"/>
    </source>
</evidence>
<sequence length="281" mass="32472">MLFFIYILFAGMFRDVSALKCYKCDANRVDFWIGVDNVPPFFDDCPVVESEKQCFASIRWLTIGDLKESLVEYEDDSSEEYRPTDSTLSYVFADVERNTESASSRILLYSCTTDLCNDRTNLLRVFQALNVEQKFAQLDVLFGLDNVSFTEQNSCLDFSNVSRSDCPSTAIPLSTCSNCFLLATETPQQLCARCPVDSFKYKNMINRQVFFFLENRTRLADTTTLRCTTKSCNSMENWNRIRELSTLEFDFNRFYSSSSSTIFHSTFILSFNVFLLLTYLF</sequence>
<evidence type="ECO:0000313" key="3">
    <source>
        <dbReference type="EMBL" id="CAF1273662.1"/>
    </source>
</evidence>
<keyword evidence="1" id="KW-1133">Transmembrane helix</keyword>
<protein>
    <submittedName>
        <fullName evidence="4">Uncharacterized protein</fullName>
    </submittedName>
</protein>
<dbReference type="Proteomes" id="UP000663852">
    <property type="component" value="Unassembled WGS sequence"/>
</dbReference>
<evidence type="ECO:0000256" key="2">
    <source>
        <dbReference type="SAM" id="SignalP"/>
    </source>
</evidence>
<comment type="caution">
    <text evidence="4">The sequence shown here is derived from an EMBL/GenBank/DDBJ whole genome shotgun (WGS) entry which is preliminary data.</text>
</comment>
<evidence type="ECO:0000313" key="6">
    <source>
        <dbReference type="Proteomes" id="UP000663852"/>
    </source>
</evidence>
<dbReference type="Proteomes" id="UP000663828">
    <property type="component" value="Unassembled WGS sequence"/>
</dbReference>
<proteinExistence type="predicted"/>
<keyword evidence="5" id="KW-1185">Reference proteome</keyword>
<dbReference type="EMBL" id="CAJNOR010002291">
    <property type="protein sequence ID" value="CAF1273662.1"/>
    <property type="molecule type" value="Genomic_DNA"/>
</dbReference>
<keyword evidence="2" id="KW-0732">Signal</keyword>
<dbReference type="OrthoDB" id="10038666at2759"/>
<evidence type="ECO:0000313" key="5">
    <source>
        <dbReference type="Proteomes" id="UP000663828"/>
    </source>
</evidence>
<gene>
    <name evidence="4" type="ORF">EDS130_LOCUS42408</name>
    <name evidence="3" type="ORF">XAT740_LOCUS27433</name>
</gene>
<name>A0A815SZB2_ADIRI</name>
<dbReference type="EMBL" id="CAJNOJ010000616">
    <property type="protein sequence ID" value="CAF1497369.1"/>
    <property type="molecule type" value="Genomic_DNA"/>
</dbReference>
<organism evidence="4 6">
    <name type="scientific">Adineta ricciae</name>
    <name type="common">Rotifer</name>
    <dbReference type="NCBI Taxonomy" id="249248"/>
    <lineage>
        <taxon>Eukaryota</taxon>
        <taxon>Metazoa</taxon>
        <taxon>Spiralia</taxon>
        <taxon>Gnathifera</taxon>
        <taxon>Rotifera</taxon>
        <taxon>Eurotatoria</taxon>
        <taxon>Bdelloidea</taxon>
        <taxon>Adinetida</taxon>
        <taxon>Adinetidae</taxon>
        <taxon>Adineta</taxon>
    </lineage>
</organism>
<feature type="signal peptide" evidence="2">
    <location>
        <begin position="1"/>
        <end position="18"/>
    </location>
</feature>
<feature type="chain" id="PRO_5035607721" evidence="2">
    <location>
        <begin position="19"/>
        <end position="281"/>
    </location>
</feature>